<dbReference type="RefSeq" id="WP_211307671.1">
    <property type="nucleotide sequence ID" value="NZ_QKZV01000001.1"/>
</dbReference>
<dbReference type="FunFam" id="3.20.20.80:FF:000004">
    <property type="entry name" value="Beta-glucosidase 6-phospho-beta-glucosidase"/>
    <property type="match status" value="1"/>
</dbReference>
<dbReference type="SUPFAM" id="SSF51445">
    <property type="entry name" value="(Trans)glycosidases"/>
    <property type="match status" value="1"/>
</dbReference>
<comment type="similarity">
    <text evidence="1 6">Belongs to the glycosyl hydrolase 1 family.</text>
</comment>
<reference evidence="7 8" key="1">
    <citation type="submission" date="2018-06" db="EMBL/GenBank/DDBJ databases">
        <title>Genomic Encyclopedia of Archaeal and Bacterial Type Strains, Phase II (KMG-II): from individual species to whole genera.</title>
        <authorList>
            <person name="Goeker M."/>
        </authorList>
    </citation>
    <scope>NUCLEOTIDE SEQUENCE [LARGE SCALE GENOMIC DNA]</scope>
    <source>
        <strain evidence="7 8">DSM 23241</strain>
    </source>
</reference>
<sequence>MAINSVLRKQDFGPNFQWGIAIAAAQNEGAANLYGRGPSIWDDFAQRSGKIKGHAKPTECCDFYHRYKTDLLLVKQMGFTVFRFSISWSRILPNGTGAVNKSGIAFYHQLIDACLALDITPCITLYHWDLPLALQKEGGWTSHSMLKWFSKYVTLCMQEYGHKVKQWIILNEPVGFTSLGYMLGKHAPGKSGIQQFFAAVHNAALCQAEGGRIVRALVKDAKIGTTFSCSKVNPASEKKEDQLAAERIDILLNRLLIEPALGLGYPSSDNFILMDRLHLFTKAWKYTERMQFDFDFIGLQNYFPVTVAYQSLIPYVQAVEVKAIKRKVPCTDLGWEINGNAFYEILHQFAAYKTIQSIIVTENGACFEDKLVNGSIMDDKRIDYFKSYLSALLNAKKDGLPIDGYFVWTLTDNFEWAEGFKAPFGLVHVDFKTQQRTMKASGIWWQHFLHNENI</sequence>
<dbReference type="Pfam" id="PF00232">
    <property type="entry name" value="Glyco_hydro_1"/>
    <property type="match status" value="1"/>
</dbReference>
<evidence type="ECO:0000256" key="3">
    <source>
        <dbReference type="ARBA" id="ARBA00022801"/>
    </source>
</evidence>
<dbReference type="InterPro" id="IPR018120">
    <property type="entry name" value="Glyco_hydro_1_AS"/>
</dbReference>
<evidence type="ECO:0000313" key="7">
    <source>
        <dbReference type="EMBL" id="PZX65835.1"/>
    </source>
</evidence>
<evidence type="ECO:0000256" key="1">
    <source>
        <dbReference type="ARBA" id="ARBA00010838"/>
    </source>
</evidence>
<evidence type="ECO:0000313" key="8">
    <source>
        <dbReference type="Proteomes" id="UP000249720"/>
    </source>
</evidence>
<protein>
    <recommendedName>
        <fullName evidence="2">beta-glucosidase</fullName>
        <ecNumber evidence="2">3.2.1.21</ecNumber>
    </recommendedName>
</protein>
<dbReference type="GO" id="GO:0005829">
    <property type="term" value="C:cytosol"/>
    <property type="evidence" value="ECO:0007669"/>
    <property type="project" value="TreeGrafter"/>
</dbReference>
<feature type="active site" description="Nucleophile" evidence="5">
    <location>
        <position position="362"/>
    </location>
</feature>
<dbReference type="EC" id="3.2.1.21" evidence="2"/>
<keyword evidence="4" id="KW-0326">Glycosidase</keyword>
<evidence type="ECO:0000256" key="6">
    <source>
        <dbReference type="RuleBase" id="RU003690"/>
    </source>
</evidence>
<gene>
    <name evidence="7" type="ORF">LX80_00328</name>
</gene>
<dbReference type="PANTHER" id="PTHR10353:SF36">
    <property type="entry name" value="LP05116P"/>
    <property type="match status" value="1"/>
</dbReference>
<dbReference type="PANTHER" id="PTHR10353">
    <property type="entry name" value="GLYCOSYL HYDROLASE"/>
    <property type="match status" value="1"/>
</dbReference>
<dbReference type="InterPro" id="IPR017853">
    <property type="entry name" value="GH"/>
</dbReference>
<dbReference type="PRINTS" id="PR00131">
    <property type="entry name" value="GLHYDRLASE1"/>
</dbReference>
<name>A0A2W7SS15_9BACT</name>
<dbReference type="InterPro" id="IPR001360">
    <property type="entry name" value="Glyco_hydro_1"/>
</dbReference>
<keyword evidence="8" id="KW-1185">Reference proteome</keyword>
<keyword evidence="3" id="KW-0378">Hydrolase</keyword>
<dbReference type="GO" id="GO:0016052">
    <property type="term" value="P:carbohydrate catabolic process"/>
    <property type="evidence" value="ECO:0007669"/>
    <property type="project" value="TreeGrafter"/>
</dbReference>
<dbReference type="AlphaFoldDB" id="A0A2W7SS15"/>
<dbReference type="Gene3D" id="3.20.20.80">
    <property type="entry name" value="Glycosidases"/>
    <property type="match status" value="1"/>
</dbReference>
<evidence type="ECO:0000256" key="4">
    <source>
        <dbReference type="ARBA" id="ARBA00023295"/>
    </source>
</evidence>
<dbReference type="GO" id="GO:0008422">
    <property type="term" value="F:beta-glucosidase activity"/>
    <property type="evidence" value="ECO:0007669"/>
    <property type="project" value="UniProtKB-EC"/>
</dbReference>
<evidence type="ECO:0000256" key="5">
    <source>
        <dbReference type="PROSITE-ProRule" id="PRU10055"/>
    </source>
</evidence>
<organism evidence="7 8">
    <name type="scientific">Hydrotalea sandarakina</name>
    <dbReference type="NCBI Taxonomy" id="1004304"/>
    <lineage>
        <taxon>Bacteria</taxon>
        <taxon>Pseudomonadati</taxon>
        <taxon>Bacteroidota</taxon>
        <taxon>Chitinophagia</taxon>
        <taxon>Chitinophagales</taxon>
        <taxon>Chitinophagaceae</taxon>
        <taxon>Hydrotalea</taxon>
    </lineage>
</organism>
<dbReference type="EMBL" id="QKZV01000001">
    <property type="protein sequence ID" value="PZX65835.1"/>
    <property type="molecule type" value="Genomic_DNA"/>
</dbReference>
<dbReference type="Proteomes" id="UP000249720">
    <property type="component" value="Unassembled WGS sequence"/>
</dbReference>
<evidence type="ECO:0000256" key="2">
    <source>
        <dbReference type="ARBA" id="ARBA00012744"/>
    </source>
</evidence>
<accession>A0A2W7SS15</accession>
<dbReference type="PROSITE" id="PS00572">
    <property type="entry name" value="GLYCOSYL_HYDROL_F1_1"/>
    <property type="match status" value="1"/>
</dbReference>
<comment type="caution">
    <text evidence="7">The sequence shown here is derived from an EMBL/GenBank/DDBJ whole genome shotgun (WGS) entry which is preliminary data.</text>
</comment>
<proteinExistence type="inferred from homology"/>